<comment type="catalytic activity">
    <reaction evidence="20">
        <text>ATP + H2O = ADP + phosphate + H(+)</text>
        <dbReference type="Rhea" id="RHEA:13065"/>
        <dbReference type="ChEBI" id="CHEBI:15377"/>
        <dbReference type="ChEBI" id="CHEBI:15378"/>
        <dbReference type="ChEBI" id="CHEBI:30616"/>
        <dbReference type="ChEBI" id="CHEBI:43474"/>
        <dbReference type="ChEBI" id="CHEBI:456216"/>
        <dbReference type="EC" id="3.6.4.12"/>
    </reaction>
</comment>
<evidence type="ECO:0000256" key="3">
    <source>
        <dbReference type="ARBA" id="ARBA00007726"/>
    </source>
</evidence>
<dbReference type="Pfam" id="PF02735">
    <property type="entry name" value="Ku"/>
    <property type="match status" value="1"/>
</dbReference>
<keyword evidence="7" id="KW-0158">Chromosome</keyword>
<evidence type="ECO:0000256" key="19">
    <source>
        <dbReference type="ARBA" id="ARBA00031847"/>
    </source>
</evidence>
<evidence type="ECO:0000256" key="11">
    <source>
        <dbReference type="ARBA" id="ARBA00022806"/>
    </source>
</evidence>
<dbReference type="Gene3D" id="1.25.40.240">
    <property type="entry name" value="Ku, C-terminal domain"/>
    <property type="match status" value="1"/>
</dbReference>
<dbReference type="PROSITE" id="PS50234">
    <property type="entry name" value="VWFA"/>
    <property type="match status" value="1"/>
</dbReference>
<evidence type="ECO:0000256" key="21">
    <source>
        <dbReference type="SAM" id="MobiDB-lite"/>
    </source>
</evidence>
<dbReference type="GO" id="GO:0042162">
    <property type="term" value="F:telomeric DNA binding"/>
    <property type="evidence" value="ECO:0007669"/>
    <property type="project" value="InterPro"/>
</dbReference>
<dbReference type="Gene3D" id="3.40.50.410">
    <property type="entry name" value="von Willebrand factor, type A domain"/>
    <property type="match status" value="1"/>
</dbReference>
<dbReference type="Pfam" id="PF08785">
    <property type="entry name" value="Ku_PK_bind"/>
    <property type="match status" value="1"/>
</dbReference>
<dbReference type="Proteomes" id="UP000243515">
    <property type="component" value="Unassembled WGS sequence"/>
</dbReference>
<evidence type="ECO:0000256" key="7">
    <source>
        <dbReference type="ARBA" id="ARBA00022454"/>
    </source>
</evidence>
<evidence type="ECO:0000256" key="6">
    <source>
        <dbReference type="ARBA" id="ARBA00021792"/>
    </source>
</evidence>
<protein>
    <recommendedName>
        <fullName evidence="6">ATP-dependent DNA helicase II subunit 2</fullName>
        <ecNumber evidence="5">3.6.4.12</ecNumber>
    </recommendedName>
    <alternativeName>
        <fullName evidence="19">ATP-dependent DNA helicase II subunit Ku80</fullName>
    </alternativeName>
</protein>
<keyword evidence="16" id="KW-0234">DNA repair</keyword>
<keyword evidence="17" id="KW-0539">Nucleus</keyword>
<evidence type="ECO:0000256" key="14">
    <source>
        <dbReference type="ARBA" id="ARBA00023125"/>
    </source>
</evidence>
<keyword evidence="11" id="KW-0347">Helicase</keyword>
<feature type="compositionally biased region" description="Basic residues" evidence="21">
    <location>
        <begin position="578"/>
        <end position="588"/>
    </location>
</feature>
<dbReference type="PANTHER" id="PTHR12604">
    <property type="entry name" value="KU AUTOANTIGEN DNA HELICASE"/>
    <property type="match status" value="1"/>
</dbReference>
<dbReference type="InterPro" id="IPR036465">
    <property type="entry name" value="vWFA_dom_sf"/>
</dbReference>
<dbReference type="EMBL" id="NPHW01003158">
    <property type="protein sequence ID" value="OXV10051.1"/>
    <property type="molecule type" value="Genomic_DNA"/>
</dbReference>
<accession>A0A232M0W9</accession>
<evidence type="ECO:0000256" key="5">
    <source>
        <dbReference type="ARBA" id="ARBA00012551"/>
    </source>
</evidence>
<evidence type="ECO:0000256" key="1">
    <source>
        <dbReference type="ARBA" id="ARBA00004123"/>
    </source>
</evidence>
<evidence type="ECO:0000256" key="17">
    <source>
        <dbReference type="ARBA" id="ARBA00023242"/>
    </source>
</evidence>
<evidence type="ECO:0000256" key="8">
    <source>
        <dbReference type="ARBA" id="ARBA00022741"/>
    </source>
</evidence>
<keyword evidence="14" id="KW-0238">DNA-binding</keyword>
<dbReference type="GO" id="GO:0005524">
    <property type="term" value="F:ATP binding"/>
    <property type="evidence" value="ECO:0007669"/>
    <property type="project" value="UniProtKB-KW"/>
</dbReference>
<dbReference type="Gene3D" id="2.40.290.10">
    <property type="match status" value="1"/>
</dbReference>
<comment type="similarity">
    <text evidence="3">Belongs to the ku80 family.</text>
</comment>
<dbReference type="GO" id="GO:0000781">
    <property type="term" value="C:chromosome, telomeric region"/>
    <property type="evidence" value="ECO:0007669"/>
    <property type="project" value="UniProtKB-SubCell"/>
</dbReference>
<dbReference type="AlphaFoldDB" id="A0A232M0W9"/>
<keyword evidence="8" id="KW-0547">Nucleotide-binding</keyword>
<dbReference type="InterPro" id="IPR024193">
    <property type="entry name" value="Ku80"/>
</dbReference>
<dbReference type="GO" id="GO:0006310">
    <property type="term" value="P:DNA recombination"/>
    <property type="evidence" value="ECO:0007669"/>
    <property type="project" value="UniProtKB-KW"/>
</dbReference>
<keyword evidence="9" id="KW-0227">DNA damage</keyword>
<name>A0A232M0W9_9EURO</name>
<dbReference type="InterPro" id="IPR006164">
    <property type="entry name" value="DNA_bd_Ku70/Ku80"/>
</dbReference>
<dbReference type="FunFam" id="1.25.40.240:FF:000002">
    <property type="entry name" value="ATP-dependent DNA helicase II subunit 2"/>
    <property type="match status" value="1"/>
</dbReference>
<evidence type="ECO:0000259" key="22">
    <source>
        <dbReference type="PROSITE" id="PS50234"/>
    </source>
</evidence>
<dbReference type="GO" id="GO:0003678">
    <property type="term" value="F:DNA helicase activity"/>
    <property type="evidence" value="ECO:0007669"/>
    <property type="project" value="UniProtKB-EC"/>
</dbReference>
<dbReference type="InterPro" id="IPR036494">
    <property type="entry name" value="Ku_C_sf"/>
</dbReference>
<dbReference type="OrthoDB" id="30826at2759"/>
<evidence type="ECO:0000256" key="15">
    <source>
        <dbReference type="ARBA" id="ARBA00023172"/>
    </source>
</evidence>
<dbReference type="GO" id="GO:0000723">
    <property type="term" value="P:telomere maintenance"/>
    <property type="evidence" value="ECO:0007669"/>
    <property type="project" value="InterPro"/>
</dbReference>
<dbReference type="InterPro" id="IPR016194">
    <property type="entry name" value="SPOC-like_C_dom_sf"/>
</dbReference>
<evidence type="ECO:0000256" key="9">
    <source>
        <dbReference type="ARBA" id="ARBA00022763"/>
    </source>
</evidence>
<evidence type="ECO:0000256" key="12">
    <source>
        <dbReference type="ARBA" id="ARBA00022840"/>
    </source>
</evidence>
<keyword evidence="15" id="KW-0233">DNA recombination</keyword>
<proteinExistence type="inferred from homology"/>
<keyword evidence="12" id="KW-0067">ATP-binding</keyword>
<keyword evidence="24" id="KW-1185">Reference proteome</keyword>
<dbReference type="GO" id="GO:0016787">
    <property type="term" value="F:hydrolase activity"/>
    <property type="evidence" value="ECO:0007669"/>
    <property type="project" value="UniProtKB-KW"/>
</dbReference>
<dbReference type="GO" id="GO:0003690">
    <property type="term" value="F:double-stranded DNA binding"/>
    <property type="evidence" value="ECO:0007669"/>
    <property type="project" value="TreeGrafter"/>
</dbReference>
<dbReference type="FunFam" id="2.40.290.10:FF:000008">
    <property type="entry name" value="ATP-dependent DNA helicase II subunit 2"/>
    <property type="match status" value="1"/>
</dbReference>
<dbReference type="InterPro" id="IPR002035">
    <property type="entry name" value="VWF_A"/>
</dbReference>
<dbReference type="SUPFAM" id="SSF100939">
    <property type="entry name" value="SPOC domain-like"/>
    <property type="match status" value="1"/>
</dbReference>
<dbReference type="GO" id="GO:0043564">
    <property type="term" value="C:Ku70:Ku80 complex"/>
    <property type="evidence" value="ECO:0007669"/>
    <property type="project" value="InterPro"/>
</dbReference>
<evidence type="ECO:0000256" key="2">
    <source>
        <dbReference type="ARBA" id="ARBA00004574"/>
    </source>
</evidence>
<dbReference type="SMART" id="SM00559">
    <property type="entry name" value="Ku78"/>
    <property type="match status" value="1"/>
</dbReference>
<keyword evidence="13" id="KW-0779">Telomere</keyword>
<evidence type="ECO:0000256" key="20">
    <source>
        <dbReference type="ARBA" id="ARBA00047995"/>
    </source>
</evidence>
<evidence type="ECO:0000256" key="10">
    <source>
        <dbReference type="ARBA" id="ARBA00022801"/>
    </source>
</evidence>
<dbReference type="GO" id="GO:0006303">
    <property type="term" value="P:double-strand break repair via nonhomologous end joining"/>
    <property type="evidence" value="ECO:0007669"/>
    <property type="project" value="InterPro"/>
</dbReference>
<dbReference type="GO" id="GO:0003684">
    <property type="term" value="F:damaged DNA binding"/>
    <property type="evidence" value="ECO:0007669"/>
    <property type="project" value="InterPro"/>
</dbReference>
<evidence type="ECO:0000313" key="24">
    <source>
        <dbReference type="Proteomes" id="UP000243515"/>
    </source>
</evidence>
<gene>
    <name evidence="23" type="ORF">Egran_02186</name>
</gene>
<dbReference type="PIRSF" id="PIRSF016570">
    <property type="entry name" value="Ku80"/>
    <property type="match status" value="1"/>
</dbReference>
<comment type="subunit">
    <text evidence="4">Heterodimer of Ku70 and Ku80.</text>
</comment>
<dbReference type="Gene3D" id="1.10.1600.10">
    <property type="match status" value="1"/>
</dbReference>
<evidence type="ECO:0000256" key="16">
    <source>
        <dbReference type="ARBA" id="ARBA00023204"/>
    </source>
</evidence>
<evidence type="ECO:0000256" key="18">
    <source>
        <dbReference type="ARBA" id="ARBA00024890"/>
    </source>
</evidence>
<dbReference type="SUPFAM" id="SSF53300">
    <property type="entry name" value="vWA-like"/>
    <property type="match status" value="1"/>
</dbReference>
<keyword evidence="10" id="KW-0378">Hydrolase</keyword>
<dbReference type="InterPro" id="IPR014893">
    <property type="entry name" value="Ku_PK_bind"/>
</dbReference>
<dbReference type="SUPFAM" id="SSF101420">
    <property type="entry name" value="C-terminal domain of Ku80"/>
    <property type="match status" value="1"/>
</dbReference>
<organism evidence="23 24">
    <name type="scientific">Elaphomyces granulatus</name>
    <dbReference type="NCBI Taxonomy" id="519963"/>
    <lineage>
        <taxon>Eukaryota</taxon>
        <taxon>Fungi</taxon>
        <taxon>Dikarya</taxon>
        <taxon>Ascomycota</taxon>
        <taxon>Pezizomycotina</taxon>
        <taxon>Eurotiomycetes</taxon>
        <taxon>Eurotiomycetidae</taxon>
        <taxon>Eurotiales</taxon>
        <taxon>Elaphomycetaceae</taxon>
        <taxon>Elaphomyces</taxon>
    </lineage>
</organism>
<dbReference type="FunFam" id="1.10.1600.10:FF:000002">
    <property type="entry name" value="X-ray repair cross-complementing protein 5"/>
    <property type="match status" value="1"/>
</dbReference>
<comment type="function">
    <text evidence="18">Single-stranded DNA-dependent ATP-dependent helicase. Involved in non-homologous end joining (NHEJ) DNA double strand break repair. DNA-binding is sequence-independent but has a high affinity to nicks in double-stranded DNA and to the ends of duplex DNA. Binds to naturally occurring chromosomal ends, and therefore provides chromosomal end protection. Required also for telomere recombination to repair telomeric ends in the absence of telomerase. KU70, of the KU70/KU80 heterodimer, binds to the stem loop of TLC1, the RNA component of telomerase. Involved in telomere maintenance. Interacts with telomeric repeats and subtelomeric sequences thereby controlling telomere length and protecting against subtelomeric rearrangement. Maintains telomeric chromatin, which is involved in silencing the expression of genes located at the telomere. Required for mating-type switching.</text>
</comment>
<reference evidence="23 24" key="1">
    <citation type="journal article" date="2015" name="Environ. Microbiol.">
        <title>Metagenome sequence of Elaphomyces granulatus from sporocarp tissue reveals Ascomycota ectomycorrhizal fingerprints of genome expansion and a Proteobacteria-rich microbiome.</title>
        <authorList>
            <person name="Quandt C.A."/>
            <person name="Kohler A."/>
            <person name="Hesse C.N."/>
            <person name="Sharpton T.J."/>
            <person name="Martin F."/>
            <person name="Spatafora J.W."/>
        </authorList>
    </citation>
    <scope>NUCLEOTIDE SEQUENCE [LARGE SCALE GENOMIC DNA]</scope>
    <source>
        <strain evidence="23 24">OSC145934</strain>
    </source>
</reference>
<dbReference type="EC" id="3.6.4.12" evidence="5"/>
<comment type="caution">
    <text evidence="23">The sequence shown here is derived from an EMBL/GenBank/DDBJ whole genome shotgun (WGS) entry which is preliminary data.</text>
</comment>
<dbReference type="PANTHER" id="PTHR12604:SF4">
    <property type="entry name" value="X-RAY REPAIR CROSS-COMPLEMENTING PROTEIN 5"/>
    <property type="match status" value="1"/>
</dbReference>
<dbReference type="InterPro" id="IPR005161">
    <property type="entry name" value="Ku_N"/>
</dbReference>
<evidence type="ECO:0000313" key="23">
    <source>
        <dbReference type="EMBL" id="OXV10051.1"/>
    </source>
</evidence>
<evidence type="ECO:0000256" key="13">
    <source>
        <dbReference type="ARBA" id="ARBA00022895"/>
    </source>
</evidence>
<evidence type="ECO:0000256" key="4">
    <source>
        <dbReference type="ARBA" id="ARBA00011584"/>
    </source>
</evidence>
<feature type="region of interest" description="Disordered" evidence="21">
    <location>
        <begin position="577"/>
        <end position="598"/>
    </location>
</feature>
<comment type="subcellular location">
    <subcellularLocation>
        <location evidence="2">Chromosome</location>
        <location evidence="2">Telomere</location>
    </subcellularLocation>
    <subcellularLocation>
        <location evidence="1">Nucleus</location>
    </subcellularLocation>
</comment>
<dbReference type="Pfam" id="PF03731">
    <property type="entry name" value="Ku_N"/>
    <property type="match status" value="1"/>
</dbReference>
<sequence length="737" mass="82500">MADKEATVYIIDVAKSMGKRHHGRTISDLEWAMEYVWDRITKTVATGRKTATVGVVGLRTDDTSNDIKNDDNYSHISVFQGIGQYGLPHRGLFAAWLRMCRVLMPDLRRLREVIKPSNTNAGDAISSIVVAIQMIIAYCKKLKYRRKIILVTNGEGLISSDGLDEIIKKVKSDNIELIILGVDFDDPEYGFKEEDKDPAKAENEALLNGLADECDGSFATIAQAISMLELPLEKSIRGISSFKGELRLGDPREYSSALCIQVERYPRTYVTRPPTASSFALRSGTSATQADSTQSSATVVPDEETEAEARLTGIRNARIYQIPDESSPGTKIEVQRDDLAKGYEYGRTAVHISQSDENITNLETDQALEIIGFIHNDLYDRYMHMSTCNVIIAQKTNDKAILALSSFIHGLFEKECYAVARLVTKNNKPPLIVLLAPSIEPDYECLLEVQLPFAEDVRSYRFPPLDKVVTVSGKTVTEHRNLPDDDLLYAMSRYVDSMEIVSNNENGVPLDTIPLDEMYSPVIHRIGLAIRRRAIHPSESLPSPSSKLMQVSQPSEEAQARARKHLERLEKVADVKKVPPKTKGRKRNHQADKPLSGLDVDGLLHHEKRTKISSNNTIPEFKQALVGTDNIEGVSDSVNQMGAIIEDQIRNSLGDANYDRVVEELGVMKDELVAYEEPGLYNDFLRRLKKMILQNELAGDRRELWWLIRRSNVGLIDKSVSELSNVTEQEAREVGSP</sequence>
<dbReference type="CDD" id="cd00873">
    <property type="entry name" value="KU80"/>
    <property type="match status" value="1"/>
</dbReference>
<feature type="domain" description="VWFA" evidence="22">
    <location>
        <begin position="6"/>
        <end position="236"/>
    </location>
</feature>